<dbReference type="GO" id="GO:0045727">
    <property type="term" value="P:positive regulation of translation"/>
    <property type="evidence" value="ECO:0007669"/>
    <property type="project" value="UniProtKB-UniRule"/>
</dbReference>
<dbReference type="InterPro" id="IPR005225">
    <property type="entry name" value="Small_GTP-bd"/>
</dbReference>
<feature type="binding site" evidence="12">
    <location>
        <begin position="133"/>
        <end position="136"/>
    </location>
    <ligand>
        <name>GTP</name>
        <dbReference type="ChEBI" id="CHEBI:37565"/>
    </ligand>
</feature>
<dbReference type="SUPFAM" id="SSF52540">
    <property type="entry name" value="P-loop containing nucleoside triphosphate hydrolases"/>
    <property type="match status" value="1"/>
</dbReference>
<evidence type="ECO:0000313" key="15">
    <source>
        <dbReference type="Proteomes" id="UP000000323"/>
    </source>
</evidence>
<dbReference type="SUPFAM" id="SSF54980">
    <property type="entry name" value="EF-G C-terminal domain-like"/>
    <property type="match status" value="2"/>
</dbReference>
<dbReference type="Pfam" id="PF00009">
    <property type="entry name" value="GTP_EFTU"/>
    <property type="match status" value="1"/>
</dbReference>
<dbReference type="InterPro" id="IPR006297">
    <property type="entry name" value="EF-4"/>
</dbReference>
<dbReference type="SMART" id="SM00838">
    <property type="entry name" value="EFG_C"/>
    <property type="match status" value="1"/>
</dbReference>
<evidence type="ECO:0000256" key="2">
    <source>
        <dbReference type="ARBA" id="ARBA00022475"/>
    </source>
</evidence>
<dbReference type="CDD" id="cd01890">
    <property type="entry name" value="LepA"/>
    <property type="match status" value="1"/>
</dbReference>
<comment type="subcellular location">
    <subcellularLocation>
        <location evidence="12">Cell membrane</location>
        <topology evidence="12">Peripheral membrane protein</topology>
        <orientation evidence="12">Cytoplasmic side</orientation>
    </subcellularLocation>
</comment>
<comment type="similarity">
    <text evidence="10">Belongs to the GTP-binding elongation factor family. LepA subfamily.</text>
</comment>
<sequence length="605" mass="67539">MDQRFIRNFCIIAHIDHGKSTLADRLLQVTGTISEREMVEQVLDTMDLEREKGITIKARAVRMYYNAKDGNRYQLNLIDTPGHVDFSYEVSRSLAACEGAILVVDATQGIEAQTLANVYMALEADLEIIAVVNKIDLPSANVEGVMGEIEQLLGIPRSEILAVSAKTGLGVEDLLEAIVHRFPPPEGNPNSPLRALIFDSHYDPYKGVVAYVRIVDGKVSKGDQLRLMSTGKDTEALELGYFSPDLTASQSLDTGEVGYIATGLKVVSDCRVGDTITWSRNGATEPLPGYKPVKPMVFAGIFPVEGEDYSELRDALDKLKLNDASLTYEPVNSAALGFGFRVGFLGLLHMEIVQERLEREYGLDLLITAPSVEYEVETTDGQVLSIRNPNEMPPVQKIKEIREPWMQITVVTPSDYIGPVMDLITHRRGEFRNMEYLEEKRVMLTYDLPLSELVSDLYDQLKSRTQGYASLDYSFVGYRPADLVKLDVLVNGQVVDALSLIVHRDQAYSKGKALVEKLKELIPRQLFEIPIQAAIGSRVISRETIKAMRKNVLAKCYGGDVTRKRKLLEKQKEGKARMKMVGSVQIPQEAFMAVLRLNDQEESRT</sequence>
<name>D1CG09_THET1</name>
<comment type="catalytic activity">
    <reaction evidence="8 12">
        <text>GTP + H2O = GDP + phosphate + H(+)</text>
        <dbReference type="Rhea" id="RHEA:19669"/>
        <dbReference type="ChEBI" id="CHEBI:15377"/>
        <dbReference type="ChEBI" id="CHEBI:15378"/>
        <dbReference type="ChEBI" id="CHEBI:37565"/>
        <dbReference type="ChEBI" id="CHEBI:43474"/>
        <dbReference type="ChEBI" id="CHEBI:58189"/>
        <dbReference type="EC" id="3.6.5.n1"/>
    </reaction>
</comment>
<keyword evidence="5 12" id="KW-0648">Protein biosynthesis</keyword>
<evidence type="ECO:0000256" key="7">
    <source>
        <dbReference type="ARBA" id="ARBA00023136"/>
    </source>
</evidence>
<comment type="similarity">
    <text evidence="1 12">Belongs to the TRAFAC class translation factor GTPase superfamily. Classic translation factor GTPase family. LepA subfamily.</text>
</comment>
<dbReference type="GO" id="GO:0005525">
    <property type="term" value="F:GTP binding"/>
    <property type="evidence" value="ECO:0007669"/>
    <property type="project" value="UniProtKB-UniRule"/>
</dbReference>
<dbReference type="GO" id="GO:0043022">
    <property type="term" value="F:ribosome binding"/>
    <property type="evidence" value="ECO:0007669"/>
    <property type="project" value="UniProtKB-UniRule"/>
</dbReference>
<dbReference type="EC" id="3.6.5.n1" evidence="11 12"/>
<dbReference type="NCBIfam" id="TIGR01393">
    <property type="entry name" value="lepA"/>
    <property type="match status" value="1"/>
</dbReference>
<evidence type="ECO:0000256" key="10">
    <source>
        <dbReference type="ARBA" id="ARBA00061052"/>
    </source>
</evidence>
<dbReference type="InterPro" id="IPR038363">
    <property type="entry name" value="LepA_C_sf"/>
</dbReference>
<dbReference type="PANTHER" id="PTHR43512">
    <property type="entry name" value="TRANSLATION FACTOR GUF1-RELATED"/>
    <property type="match status" value="1"/>
</dbReference>
<dbReference type="InterPro" id="IPR004161">
    <property type="entry name" value="EFTu-like_2"/>
</dbReference>
<dbReference type="Gene3D" id="2.40.30.10">
    <property type="entry name" value="Translation factors"/>
    <property type="match status" value="1"/>
</dbReference>
<evidence type="ECO:0000256" key="8">
    <source>
        <dbReference type="ARBA" id="ARBA00050293"/>
    </source>
</evidence>
<dbReference type="SUPFAM" id="SSF50447">
    <property type="entry name" value="Translation proteins"/>
    <property type="match status" value="1"/>
</dbReference>
<evidence type="ECO:0000256" key="5">
    <source>
        <dbReference type="ARBA" id="ARBA00022917"/>
    </source>
</evidence>
<dbReference type="FunFam" id="3.30.70.240:FF:000007">
    <property type="entry name" value="Translation factor GUF1, mitochondrial"/>
    <property type="match status" value="1"/>
</dbReference>
<dbReference type="CDD" id="cd03709">
    <property type="entry name" value="lepA_C"/>
    <property type="match status" value="1"/>
</dbReference>
<comment type="function">
    <text evidence="9 12">Required for accurate and efficient protein synthesis under certain stress conditions. May act as a fidelity factor of the translation reaction, by catalyzing a one-codon backward translocation of tRNAs on improperly translocated ribosomes. Back-translocation proceeds from a post-translocation (POST) complex to a pre-translocation (PRE) complex, thus giving elongation factor G a second chance to translocate the tRNAs correctly. Binds to ribosomes in a GTP-dependent manner.</text>
</comment>
<dbReference type="Gene3D" id="3.30.70.870">
    <property type="entry name" value="Elongation Factor G (Translational Gtpase), domain 3"/>
    <property type="match status" value="1"/>
</dbReference>
<dbReference type="Pfam" id="PF03144">
    <property type="entry name" value="GTP_EFTU_D2"/>
    <property type="match status" value="1"/>
</dbReference>
<dbReference type="InterPro" id="IPR000795">
    <property type="entry name" value="T_Tr_GTP-bd_dom"/>
</dbReference>
<organism evidence="14 15">
    <name type="scientific">Thermobaculum terrenum (strain ATCC BAA-798 / CCMEE 7001 / YNP1)</name>
    <dbReference type="NCBI Taxonomy" id="525904"/>
    <lineage>
        <taxon>Bacteria</taxon>
        <taxon>Bacillati</taxon>
        <taxon>Chloroflexota</taxon>
        <taxon>Chloroflexia</taxon>
        <taxon>Candidatus Thermobaculales</taxon>
        <taxon>Candidatus Thermobaculaceae</taxon>
        <taxon>Thermobaculum</taxon>
    </lineage>
</organism>
<keyword evidence="7 12" id="KW-0472">Membrane</keyword>
<keyword evidence="2 12" id="KW-1003">Cell membrane</keyword>
<dbReference type="PROSITE" id="PS51722">
    <property type="entry name" value="G_TR_2"/>
    <property type="match status" value="1"/>
</dbReference>
<dbReference type="CDD" id="cd03699">
    <property type="entry name" value="EF4_II"/>
    <property type="match status" value="1"/>
</dbReference>
<feature type="domain" description="Tr-type G" evidence="13">
    <location>
        <begin position="4"/>
        <end position="186"/>
    </location>
</feature>
<dbReference type="STRING" id="525904.Tter_0948"/>
<dbReference type="RefSeq" id="WP_012874900.1">
    <property type="nucleotide sequence ID" value="NC_013525.1"/>
</dbReference>
<dbReference type="InterPro" id="IPR027417">
    <property type="entry name" value="P-loop_NTPase"/>
</dbReference>
<dbReference type="InterPro" id="IPR000640">
    <property type="entry name" value="EFG_V-like"/>
</dbReference>
<dbReference type="PRINTS" id="PR00315">
    <property type="entry name" value="ELONGATNFCT"/>
</dbReference>
<keyword evidence="3 12" id="KW-0547">Nucleotide-binding</keyword>
<dbReference type="Gene3D" id="3.40.50.300">
    <property type="entry name" value="P-loop containing nucleotide triphosphate hydrolases"/>
    <property type="match status" value="1"/>
</dbReference>
<dbReference type="FunFam" id="3.30.70.2570:FF:000001">
    <property type="entry name" value="Translation factor GUF1, mitochondrial"/>
    <property type="match status" value="1"/>
</dbReference>
<evidence type="ECO:0000256" key="9">
    <source>
        <dbReference type="ARBA" id="ARBA00057626"/>
    </source>
</evidence>
<dbReference type="CDD" id="cd16260">
    <property type="entry name" value="EF4_III"/>
    <property type="match status" value="1"/>
</dbReference>
<keyword evidence="15" id="KW-1185">Reference proteome</keyword>
<dbReference type="Gene3D" id="3.30.70.2570">
    <property type="entry name" value="Elongation factor 4, C-terminal domain"/>
    <property type="match status" value="1"/>
</dbReference>
<dbReference type="FunFam" id="2.40.30.10:FF:000015">
    <property type="entry name" value="Translation factor GUF1, mitochondrial"/>
    <property type="match status" value="1"/>
</dbReference>
<reference evidence="15" key="1">
    <citation type="journal article" date="2010" name="Stand. Genomic Sci.">
        <title>Complete genome sequence of 'Thermobaculum terrenum' type strain (YNP1).</title>
        <authorList>
            <person name="Kiss H."/>
            <person name="Cleland D."/>
            <person name="Lapidus A."/>
            <person name="Lucas S."/>
            <person name="Glavina Del Rio T."/>
            <person name="Nolan M."/>
            <person name="Tice H."/>
            <person name="Han C."/>
            <person name="Goodwin L."/>
            <person name="Pitluck S."/>
            <person name="Liolios K."/>
            <person name="Ivanova N."/>
            <person name="Mavromatis K."/>
            <person name="Ovchinnikova G."/>
            <person name="Pati A."/>
            <person name="Chen A."/>
            <person name="Palaniappan K."/>
            <person name="Land M."/>
            <person name="Hauser L."/>
            <person name="Chang Y."/>
            <person name="Jeffries C."/>
            <person name="Lu M."/>
            <person name="Brettin T."/>
            <person name="Detter J."/>
            <person name="Goker M."/>
            <person name="Tindall B."/>
            <person name="Beck B."/>
            <person name="McDermott T."/>
            <person name="Woyke T."/>
            <person name="Bristow J."/>
            <person name="Eisen J."/>
            <person name="Markowitz V."/>
            <person name="Hugenholtz P."/>
            <person name="Kyrpides N."/>
            <person name="Klenk H."/>
            <person name="Cheng J."/>
        </authorList>
    </citation>
    <scope>NUCLEOTIDE SEQUENCE [LARGE SCALE GENOMIC DNA]</scope>
    <source>
        <strain evidence="15">ATCC BAA-798 / YNP1</strain>
    </source>
</reference>
<dbReference type="HOGENOM" id="CLU_009995_3_3_0"/>
<evidence type="ECO:0000313" key="14">
    <source>
        <dbReference type="EMBL" id="ACZ41865.1"/>
    </source>
</evidence>
<dbReference type="Pfam" id="PF06421">
    <property type="entry name" value="LepA_C"/>
    <property type="match status" value="1"/>
</dbReference>
<evidence type="ECO:0000256" key="1">
    <source>
        <dbReference type="ARBA" id="ARBA00005454"/>
    </source>
</evidence>
<dbReference type="InterPro" id="IPR035647">
    <property type="entry name" value="EFG_III/V"/>
</dbReference>
<dbReference type="EMBL" id="CP001825">
    <property type="protein sequence ID" value="ACZ41865.1"/>
    <property type="molecule type" value="Genomic_DNA"/>
</dbReference>
<evidence type="ECO:0000256" key="11">
    <source>
        <dbReference type="ARBA" id="ARBA00066744"/>
    </source>
</evidence>
<keyword evidence="4 12" id="KW-0378">Hydrolase</keyword>
<feature type="binding site" evidence="12">
    <location>
        <begin position="16"/>
        <end position="21"/>
    </location>
    <ligand>
        <name>GTP</name>
        <dbReference type="ChEBI" id="CHEBI:37565"/>
    </ligand>
</feature>
<dbReference type="OrthoDB" id="9804431at2"/>
<dbReference type="GO" id="GO:0005886">
    <property type="term" value="C:plasma membrane"/>
    <property type="evidence" value="ECO:0007669"/>
    <property type="project" value="UniProtKB-SubCell"/>
</dbReference>
<dbReference type="InterPro" id="IPR009000">
    <property type="entry name" value="Transl_B-barrel_sf"/>
</dbReference>
<evidence type="ECO:0000256" key="3">
    <source>
        <dbReference type="ARBA" id="ARBA00022741"/>
    </source>
</evidence>
<dbReference type="HAMAP" id="MF_00071">
    <property type="entry name" value="LepA"/>
    <property type="match status" value="1"/>
</dbReference>
<dbReference type="FunFam" id="3.30.70.870:FF:000004">
    <property type="entry name" value="Translation factor GUF1, mitochondrial"/>
    <property type="match status" value="1"/>
</dbReference>
<dbReference type="eggNOG" id="COG0481">
    <property type="taxonomic scope" value="Bacteria"/>
</dbReference>
<dbReference type="KEGG" id="ttr:Tter_0948"/>
<dbReference type="PANTHER" id="PTHR43512:SF4">
    <property type="entry name" value="TRANSLATION FACTOR GUF1 HOMOLOG, CHLOROPLASTIC"/>
    <property type="match status" value="1"/>
</dbReference>
<dbReference type="Gene3D" id="3.30.70.240">
    <property type="match status" value="1"/>
</dbReference>
<dbReference type="NCBIfam" id="TIGR00231">
    <property type="entry name" value="small_GTP"/>
    <property type="match status" value="1"/>
</dbReference>
<protein>
    <recommendedName>
        <fullName evidence="11 12">Elongation factor 4</fullName>
        <shortName evidence="12">EF-4</shortName>
        <ecNumber evidence="11 12">3.6.5.n1</ecNumber>
    </recommendedName>
    <alternativeName>
        <fullName evidence="12">Ribosomal back-translocase LepA</fullName>
    </alternativeName>
</protein>
<dbReference type="Proteomes" id="UP000000323">
    <property type="component" value="Chromosome 1"/>
</dbReference>
<dbReference type="GO" id="GO:0003746">
    <property type="term" value="F:translation elongation factor activity"/>
    <property type="evidence" value="ECO:0007669"/>
    <property type="project" value="UniProtKB-UniRule"/>
</dbReference>
<evidence type="ECO:0000256" key="6">
    <source>
        <dbReference type="ARBA" id="ARBA00023134"/>
    </source>
</evidence>
<evidence type="ECO:0000256" key="4">
    <source>
        <dbReference type="ARBA" id="ARBA00022801"/>
    </source>
</evidence>
<dbReference type="InterPro" id="IPR031157">
    <property type="entry name" value="G_TR_CS"/>
</dbReference>
<dbReference type="InterPro" id="IPR035654">
    <property type="entry name" value="LepA_IV"/>
</dbReference>
<accession>D1CG09</accession>
<evidence type="ECO:0000256" key="12">
    <source>
        <dbReference type="HAMAP-Rule" id="MF_00071"/>
    </source>
</evidence>
<gene>
    <name evidence="12" type="primary">lepA</name>
    <name evidence="14" type="ordered locus">Tter_0948</name>
</gene>
<evidence type="ECO:0000259" key="13">
    <source>
        <dbReference type="PROSITE" id="PS51722"/>
    </source>
</evidence>
<keyword evidence="6 12" id="KW-0342">GTP-binding</keyword>
<dbReference type="GO" id="GO:0003924">
    <property type="term" value="F:GTPase activity"/>
    <property type="evidence" value="ECO:0007669"/>
    <property type="project" value="UniProtKB-UniRule"/>
</dbReference>
<dbReference type="AlphaFoldDB" id="D1CG09"/>
<dbReference type="Pfam" id="PF00679">
    <property type="entry name" value="EFG_C"/>
    <property type="match status" value="1"/>
</dbReference>
<dbReference type="InterPro" id="IPR013842">
    <property type="entry name" value="LepA_CTD"/>
</dbReference>
<dbReference type="FunFam" id="3.40.50.300:FF:000078">
    <property type="entry name" value="Elongation factor 4"/>
    <property type="match status" value="1"/>
</dbReference>
<dbReference type="PROSITE" id="PS00301">
    <property type="entry name" value="G_TR_1"/>
    <property type="match status" value="1"/>
</dbReference>
<proteinExistence type="inferred from homology"/>